<dbReference type="InterPro" id="IPR036108">
    <property type="entry name" value="4pyrrol_syn_uPrphyn_synt_sf"/>
</dbReference>
<dbReference type="PANTHER" id="PTHR38042:SF1">
    <property type="entry name" value="UROPORPHYRINOGEN-III SYNTHASE, CHLOROPLASTIC"/>
    <property type="match status" value="1"/>
</dbReference>
<evidence type="ECO:0000256" key="8">
    <source>
        <dbReference type="ARBA" id="ARBA00048617"/>
    </source>
</evidence>
<dbReference type="NCBIfam" id="NF004582">
    <property type="entry name" value="PRK05928.1-1"/>
    <property type="match status" value="1"/>
</dbReference>
<sequence length="248" mass="27335">MSILVTRPSPAGEQLVERLRALGMEAWHTPLIDVAPGRQLALLPEAVAALQRGDLLLAVSRHAVLYAAEALRLAGRGWPTTPRYAAIGHSTAQSLGAACHQSVIFPPAPETSEALLALPAIRQLRARRALILRGNGGRDLIADALRARGVSVTLCECYRRVAIAYPGDELCARWRQQKVSTLVVTSGEMLQQLYDLVPEYDRQRWLLSCRLIVVSERLAQRARDLGWQEIRVAESANNDALLRTLQIN</sequence>
<reference evidence="12" key="1">
    <citation type="submission" date="2010-08" db="EMBL/GenBank/DDBJ databases">
        <title>Genome comparisons of Edwardsiella bacteria analysed using deep sequencing technology.</title>
        <authorList>
            <person name="van Soest J.J."/>
            <person name="Henkel C.V."/>
            <person name="Jansen H.J."/>
            <person name="van den Hondel C.A.M.J.J."/>
            <person name="Bloemberg G.V."/>
            <person name="Meijer A.H."/>
            <person name="Spaink H.P."/>
        </authorList>
    </citation>
    <scope>NUCLEOTIDE SEQUENCE [LARGE SCALE GENOMIC DNA]</scope>
    <source>
        <strain evidence="12">FL6-60</strain>
    </source>
</reference>
<dbReference type="PANTHER" id="PTHR38042">
    <property type="entry name" value="UROPORPHYRINOGEN-III SYNTHASE, CHLOROPLASTIC"/>
    <property type="match status" value="1"/>
</dbReference>
<protein>
    <recommendedName>
        <fullName evidence="7 9">Uroporphyrinogen-III synthase</fullName>
        <ecNumber evidence="3 9">4.2.1.75</ecNumber>
    </recommendedName>
</protein>
<dbReference type="GO" id="GO:0006780">
    <property type="term" value="P:uroporphyrinogen III biosynthetic process"/>
    <property type="evidence" value="ECO:0007669"/>
    <property type="project" value="UniProtKB-UniRule"/>
</dbReference>
<evidence type="ECO:0000256" key="7">
    <source>
        <dbReference type="ARBA" id="ARBA00040167"/>
    </source>
</evidence>
<feature type="domain" description="Tetrapyrrole biosynthesis uroporphyrinogen III synthase" evidence="10">
    <location>
        <begin position="14"/>
        <end position="242"/>
    </location>
</feature>
<gene>
    <name evidence="11" type="ordered locus">ETAF_0089</name>
</gene>
<dbReference type="AlphaFoldDB" id="A0A0H3DLR6"/>
<dbReference type="GO" id="GO:0004852">
    <property type="term" value="F:uroporphyrinogen-III synthase activity"/>
    <property type="evidence" value="ECO:0007669"/>
    <property type="project" value="UniProtKB-UniRule"/>
</dbReference>
<name>A0A0H3DLR6_EDWTF</name>
<evidence type="ECO:0000256" key="1">
    <source>
        <dbReference type="ARBA" id="ARBA00004772"/>
    </source>
</evidence>
<evidence type="ECO:0000256" key="9">
    <source>
        <dbReference type="RuleBase" id="RU366031"/>
    </source>
</evidence>
<dbReference type="CDD" id="cd06578">
    <property type="entry name" value="HemD"/>
    <property type="match status" value="1"/>
</dbReference>
<evidence type="ECO:0000256" key="2">
    <source>
        <dbReference type="ARBA" id="ARBA00008133"/>
    </source>
</evidence>
<dbReference type="GO" id="GO:0006782">
    <property type="term" value="P:protoporphyrinogen IX biosynthetic process"/>
    <property type="evidence" value="ECO:0007669"/>
    <property type="project" value="UniProtKB-UniRule"/>
</dbReference>
<dbReference type="HOGENOM" id="CLU_011276_9_4_6"/>
<evidence type="ECO:0000313" key="11">
    <source>
        <dbReference type="EMBL" id="ADM40212.1"/>
    </source>
</evidence>
<evidence type="ECO:0000313" key="12">
    <source>
        <dbReference type="Proteomes" id="UP000002230"/>
    </source>
</evidence>
<evidence type="ECO:0000256" key="3">
    <source>
        <dbReference type="ARBA" id="ARBA00013109"/>
    </source>
</evidence>
<dbReference type="InterPro" id="IPR003754">
    <property type="entry name" value="4pyrrol_synth_uPrphyn_synth"/>
</dbReference>
<dbReference type="PATRIC" id="fig|718251.5.peg.89"/>
<accession>A0A0H3DLR6</accession>
<dbReference type="UniPathway" id="UPA00251">
    <property type="reaction ID" value="UER00320"/>
</dbReference>
<evidence type="ECO:0000259" key="10">
    <source>
        <dbReference type="Pfam" id="PF02602"/>
    </source>
</evidence>
<comment type="catalytic activity">
    <reaction evidence="8 9">
        <text>hydroxymethylbilane = uroporphyrinogen III + H2O</text>
        <dbReference type="Rhea" id="RHEA:18965"/>
        <dbReference type="ChEBI" id="CHEBI:15377"/>
        <dbReference type="ChEBI" id="CHEBI:57308"/>
        <dbReference type="ChEBI" id="CHEBI:57845"/>
        <dbReference type="EC" id="4.2.1.75"/>
    </reaction>
</comment>
<keyword evidence="12" id="KW-1185">Reference proteome</keyword>
<reference evidence="11 12" key="2">
    <citation type="journal article" date="2011" name="BMC Immunol.">
        <title>Comparison of static immersion and intravenous injection systems for exposure of zebrafish embryos to the natural pathogen Edwardsiella tarda.</title>
        <authorList>
            <person name="van Soest J.J."/>
            <person name="Stockhammer O.W."/>
            <person name="Ordas A."/>
            <person name="Bloemberg G.V."/>
            <person name="Spaink H.P."/>
            <person name="Meijer A.H."/>
        </authorList>
    </citation>
    <scope>NUCLEOTIDE SEQUENCE [LARGE SCALE GENOMIC DNA]</scope>
    <source>
        <strain evidence="11 12">FL6-60</strain>
    </source>
</reference>
<dbReference type="SUPFAM" id="SSF69618">
    <property type="entry name" value="HemD-like"/>
    <property type="match status" value="1"/>
</dbReference>
<organism evidence="11 12">
    <name type="scientific">Edwardsiella tarda (strain FL6-60)</name>
    <dbReference type="NCBI Taxonomy" id="718251"/>
    <lineage>
        <taxon>Bacteria</taxon>
        <taxon>Pseudomonadati</taxon>
        <taxon>Pseudomonadota</taxon>
        <taxon>Gammaproteobacteria</taxon>
        <taxon>Enterobacterales</taxon>
        <taxon>Hafniaceae</taxon>
        <taxon>Edwardsiella</taxon>
    </lineage>
</organism>
<dbReference type="Proteomes" id="UP000002230">
    <property type="component" value="Chromosome"/>
</dbReference>
<evidence type="ECO:0000256" key="5">
    <source>
        <dbReference type="ARBA" id="ARBA00023244"/>
    </source>
</evidence>
<dbReference type="EC" id="4.2.1.75" evidence="3 9"/>
<dbReference type="Pfam" id="PF02602">
    <property type="entry name" value="HEM4"/>
    <property type="match status" value="1"/>
</dbReference>
<comment type="pathway">
    <text evidence="1 9">Porphyrin-containing compound metabolism; protoporphyrin-IX biosynthesis; coproporphyrinogen-III from 5-aminolevulinate: step 3/4.</text>
</comment>
<dbReference type="KEGG" id="etd:ETAF_0089"/>
<evidence type="ECO:0000256" key="6">
    <source>
        <dbReference type="ARBA" id="ARBA00037589"/>
    </source>
</evidence>
<keyword evidence="5 9" id="KW-0627">Porphyrin biosynthesis</keyword>
<comment type="similarity">
    <text evidence="2 9">Belongs to the uroporphyrinogen-III synthase family.</text>
</comment>
<dbReference type="Gene3D" id="3.40.50.10090">
    <property type="match status" value="2"/>
</dbReference>
<comment type="function">
    <text evidence="6 9">Catalyzes cyclization of the linear tetrapyrrole, hydroxymethylbilane, to the macrocyclic uroporphyrinogen III.</text>
</comment>
<evidence type="ECO:0000256" key="4">
    <source>
        <dbReference type="ARBA" id="ARBA00023239"/>
    </source>
</evidence>
<dbReference type="InterPro" id="IPR039793">
    <property type="entry name" value="UROS/Hem4"/>
</dbReference>
<keyword evidence="4 9" id="KW-0456">Lyase</keyword>
<proteinExistence type="inferred from homology"/>
<dbReference type="EMBL" id="CP002154">
    <property type="protein sequence ID" value="ADM40212.1"/>
    <property type="molecule type" value="Genomic_DNA"/>
</dbReference>